<keyword evidence="3" id="KW-1185">Reference proteome</keyword>
<dbReference type="PROSITE" id="PS50878">
    <property type="entry name" value="RT_POL"/>
    <property type="match status" value="1"/>
</dbReference>
<dbReference type="SUPFAM" id="SSF56672">
    <property type="entry name" value="DNA/RNA polymerases"/>
    <property type="match status" value="1"/>
</dbReference>
<protein>
    <submittedName>
        <fullName evidence="2">Retrovirus-related Pol polyprotein LINE-1</fullName>
    </submittedName>
</protein>
<dbReference type="Proteomes" id="UP000762676">
    <property type="component" value="Unassembled WGS sequence"/>
</dbReference>
<comment type="caution">
    <text evidence="2">The sequence shown here is derived from an EMBL/GenBank/DDBJ whole genome shotgun (WGS) entry which is preliminary data.</text>
</comment>
<proteinExistence type="predicted"/>
<evidence type="ECO:0000259" key="1">
    <source>
        <dbReference type="PROSITE" id="PS50878"/>
    </source>
</evidence>
<name>A0AAV4IB78_9GAST</name>
<organism evidence="2 3">
    <name type="scientific">Elysia marginata</name>
    <dbReference type="NCBI Taxonomy" id="1093978"/>
    <lineage>
        <taxon>Eukaryota</taxon>
        <taxon>Metazoa</taxon>
        <taxon>Spiralia</taxon>
        <taxon>Lophotrochozoa</taxon>
        <taxon>Mollusca</taxon>
        <taxon>Gastropoda</taxon>
        <taxon>Heterobranchia</taxon>
        <taxon>Euthyneura</taxon>
        <taxon>Panpulmonata</taxon>
        <taxon>Sacoglossa</taxon>
        <taxon>Placobranchoidea</taxon>
        <taxon>Plakobranchidae</taxon>
        <taxon>Elysia</taxon>
    </lineage>
</organism>
<accession>A0AAV4IB78</accession>
<evidence type="ECO:0000313" key="2">
    <source>
        <dbReference type="EMBL" id="GFS07135.1"/>
    </source>
</evidence>
<dbReference type="EMBL" id="BMAT01013178">
    <property type="protein sequence ID" value="GFS07135.1"/>
    <property type="molecule type" value="Genomic_DNA"/>
</dbReference>
<feature type="domain" description="Reverse transcriptase" evidence="1">
    <location>
        <begin position="31"/>
        <end position="301"/>
    </location>
</feature>
<dbReference type="PANTHER" id="PTHR47027">
    <property type="entry name" value="REVERSE TRANSCRIPTASE DOMAIN-CONTAINING PROTEIN"/>
    <property type="match status" value="1"/>
</dbReference>
<reference evidence="2 3" key="1">
    <citation type="journal article" date="2021" name="Elife">
        <title>Chloroplast acquisition without the gene transfer in kleptoplastic sea slugs, Plakobranchus ocellatus.</title>
        <authorList>
            <person name="Maeda T."/>
            <person name="Takahashi S."/>
            <person name="Yoshida T."/>
            <person name="Shimamura S."/>
            <person name="Takaki Y."/>
            <person name="Nagai Y."/>
            <person name="Toyoda A."/>
            <person name="Suzuki Y."/>
            <person name="Arimoto A."/>
            <person name="Ishii H."/>
            <person name="Satoh N."/>
            <person name="Nishiyama T."/>
            <person name="Hasebe M."/>
            <person name="Maruyama T."/>
            <person name="Minagawa J."/>
            <person name="Obokata J."/>
            <person name="Shigenobu S."/>
        </authorList>
    </citation>
    <scope>NUCLEOTIDE SEQUENCE [LARGE SCALE GENOMIC DNA]</scope>
</reference>
<dbReference type="CDD" id="cd01650">
    <property type="entry name" value="RT_nLTR_like"/>
    <property type="match status" value="1"/>
</dbReference>
<evidence type="ECO:0000313" key="3">
    <source>
        <dbReference type="Proteomes" id="UP000762676"/>
    </source>
</evidence>
<dbReference type="Pfam" id="PF00078">
    <property type="entry name" value="RVT_1"/>
    <property type="match status" value="1"/>
</dbReference>
<gene>
    <name evidence="2" type="ORF">ElyMa_006563000</name>
</gene>
<dbReference type="InterPro" id="IPR000477">
    <property type="entry name" value="RT_dom"/>
</dbReference>
<dbReference type="PANTHER" id="PTHR47027:SF8">
    <property type="entry name" value="RIBONUCLEASE H"/>
    <property type="match status" value="1"/>
</dbReference>
<dbReference type="AlphaFoldDB" id="A0AAV4IB78"/>
<dbReference type="InterPro" id="IPR043502">
    <property type="entry name" value="DNA/RNA_pol_sf"/>
</dbReference>
<sequence>MQFVTLHTSNLDRTFSFSMVLYIEKLTEIFNDIYNSGHLPEDLQSVFITLPKKTRAVECGDFRTISLLSNITKLLLKVLLERIKRKIEYEISDEQFGFRPKLGTREGIFCLNTIMQKYIGCNKEIYYACFIDYAKAFDRVHHTEMIRILEKIGNDGKDIRIISHLYWYQKAAIRSGCDISDFTNIKRGVRQGCVLSSYLFNIYTEFIFRETSKHHGLNIGCRKFNNIRYADDTVLLTENAEDLQLLAEVVNKHSNDAGLEMNVKKTKTMVITKFPPKATSIKIKGESIEQVSSFKYLGQEVNDSNNQDDELKKRINLAKLKHASFLKYVLEGKIEGSRPRGRQRRRWIDDITEWTGKDIHQCTVEAQGRAKWKSVSSQPLEQGRHREGRKEGMLQAGLPISEVSLRMNVNRTTIFRLRQRLHETDTVSDRPRSGMLRCTTQRQDRNLVRNHMNNRFLSASDKREK</sequence>